<sequence>MYKNPSTSDTTQDDTVLLSASTCSSSSSSCSKTLCIFCAKQCPQVFTVENGKVTKTRKEMEQYSFIGQEPIVSRQLQSFFVMKNLLDITNETCQILLAQVDGQFNPEFWLPICSNCKVVANDFLNLKREIKKMEKKAEGIKATAKELISGTMHMCDPDVDSIMWNEIREEAIFGVTPAPDLPQSQNEGKIEKETPLEDKKELEVRETVELTISIAAGATGVGEIEATVVSSLTLIESLTTFKNANAPAPQSPRSSDSSAAEEAHANKISSNSDTPNSSSSAPVATLETPDSWVPRKENRNILDGYIWISGRGKSAMYECDACPAKVMVDEMDAHDFLHKQNGRGVKCKFCKVVVHFEQICNHRKYECLKCPEEHRLSLRDLRERDPLINFGQGGNPD</sequence>
<keyword evidence="4" id="KW-1185">Reference proteome</keyword>
<feature type="compositionally biased region" description="Low complexity" evidence="2">
    <location>
        <begin position="269"/>
        <end position="280"/>
    </location>
</feature>
<evidence type="ECO:0000313" key="3">
    <source>
        <dbReference type="EMBL" id="CAL8135819.1"/>
    </source>
</evidence>
<evidence type="ECO:0008006" key="5">
    <source>
        <dbReference type="Google" id="ProtNLM"/>
    </source>
</evidence>
<dbReference type="PROSITE" id="PS51257">
    <property type="entry name" value="PROKAR_LIPOPROTEIN"/>
    <property type="match status" value="1"/>
</dbReference>
<evidence type="ECO:0000256" key="2">
    <source>
        <dbReference type="SAM" id="MobiDB-lite"/>
    </source>
</evidence>
<accession>A0ABP1RUC5</accession>
<evidence type="ECO:0000256" key="1">
    <source>
        <dbReference type="SAM" id="Coils"/>
    </source>
</evidence>
<name>A0ABP1RUC5_9HEXA</name>
<feature type="compositionally biased region" description="Basic and acidic residues" evidence="2">
    <location>
        <begin position="188"/>
        <end position="200"/>
    </location>
</feature>
<feature type="coiled-coil region" evidence="1">
    <location>
        <begin position="116"/>
        <end position="143"/>
    </location>
</feature>
<protein>
    <recommendedName>
        <fullName evidence="5">ZAD domain-containing protein</fullName>
    </recommendedName>
</protein>
<dbReference type="Proteomes" id="UP001642540">
    <property type="component" value="Unassembled WGS sequence"/>
</dbReference>
<feature type="region of interest" description="Disordered" evidence="2">
    <location>
        <begin position="244"/>
        <end position="290"/>
    </location>
</feature>
<comment type="caution">
    <text evidence="3">The sequence shown here is derived from an EMBL/GenBank/DDBJ whole genome shotgun (WGS) entry which is preliminary data.</text>
</comment>
<dbReference type="EMBL" id="CAXLJM020000109">
    <property type="protein sequence ID" value="CAL8135819.1"/>
    <property type="molecule type" value="Genomic_DNA"/>
</dbReference>
<feature type="compositionally biased region" description="Low complexity" evidence="2">
    <location>
        <begin position="246"/>
        <end position="260"/>
    </location>
</feature>
<reference evidence="3 4" key="1">
    <citation type="submission" date="2024-08" db="EMBL/GenBank/DDBJ databases">
        <authorList>
            <person name="Cucini C."/>
            <person name="Frati F."/>
        </authorList>
    </citation>
    <scope>NUCLEOTIDE SEQUENCE [LARGE SCALE GENOMIC DNA]</scope>
</reference>
<proteinExistence type="predicted"/>
<evidence type="ECO:0000313" key="4">
    <source>
        <dbReference type="Proteomes" id="UP001642540"/>
    </source>
</evidence>
<gene>
    <name evidence="3" type="ORF">ODALV1_LOCUS26155</name>
</gene>
<keyword evidence="1" id="KW-0175">Coiled coil</keyword>
<feature type="region of interest" description="Disordered" evidence="2">
    <location>
        <begin position="176"/>
        <end position="200"/>
    </location>
</feature>
<organism evidence="3 4">
    <name type="scientific">Orchesella dallaii</name>
    <dbReference type="NCBI Taxonomy" id="48710"/>
    <lineage>
        <taxon>Eukaryota</taxon>
        <taxon>Metazoa</taxon>
        <taxon>Ecdysozoa</taxon>
        <taxon>Arthropoda</taxon>
        <taxon>Hexapoda</taxon>
        <taxon>Collembola</taxon>
        <taxon>Entomobryomorpha</taxon>
        <taxon>Entomobryoidea</taxon>
        <taxon>Orchesellidae</taxon>
        <taxon>Orchesellinae</taxon>
        <taxon>Orchesella</taxon>
    </lineage>
</organism>